<feature type="non-terminal residue" evidence="1">
    <location>
        <position position="1"/>
    </location>
</feature>
<sequence>MIRSGIISTGEVCIRVYSDTWGNVSTVKHARKDLESRASHPATHPFQIIAWIIYPRYLDPSTATLNC</sequence>
<proteinExistence type="predicted"/>
<accession>A0A225UED5</accession>
<dbReference type="AlphaFoldDB" id="A0A225UED5"/>
<dbReference type="EMBL" id="NBNE01020317">
    <property type="protein sequence ID" value="OWY91402.1"/>
    <property type="molecule type" value="Genomic_DNA"/>
</dbReference>
<keyword evidence="2" id="KW-1185">Reference proteome</keyword>
<reference evidence="2" key="1">
    <citation type="submission" date="2017-03" db="EMBL/GenBank/DDBJ databases">
        <title>Phytopthora megakarya and P. palmivora, two closely related causual agents of cacao black pod achieved similar genome size and gene model numbers by different mechanisms.</title>
        <authorList>
            <person name="Ali S."/>
            <person name="Shao J."/>
            <person name="Larry D.J."/>
            <person name="Kronmiller B."/>
            <person name="Shen D."/>
            <person name="Strem M.D."/>
            <person name="Melnick R.L."/>
            <person name="Guiltinan M.J."/>
            <person name="Tyler B.M."/>
            <person name="Meinhardt L.W."/>
            <person name="Bailey B.A."/>
        </authorList>
    </citation>
    <scope>NUCLEOTIDE SEQUENCE [LARGE SCALE GENOMIC DNA]</scope>
    <source>
        <strain evidence="2">zdho120</strain>
    </source>
</reference>
<evidence type="ECO:0000313" key="1">
    <source>
        <dbReference type="EMBL" id="OWY91402.1"/>
    </source>
</evidence>
<evidence type="ECO:0000313" key="2">
    <source>
        <dbReference type="Proteomes" id="UP000198211"/>
    </source>
</evidence>
<name>A0A225UED5_9STRA</name>
<organism evidence="1 2">
    <name type="scientific">Phytophthora megakarya</name>
    <dbReference type="NCBI Taxonomy" id="4795"/>
    <lineage>
        <taxon>Eukaryota</taxon>
        <taxon>Sar</taxon>
        <taxon>Stramenopiles</taxon>
        <taxon>Oomycota</taxon>
        <taxon>Peronosporomycetes</taxon>
        <taxon>Peronosporales</taxon>
        <taxon>Peronosporaceae</taxon>
        <taxon>Phytophthora</taxon>
    </lineage>
</organism>
<gene>
    <name evidence="1" type="ORF">PHMEG_00040029</name>
</gene>
<dbReference type="Proteomes" id="UP000198211">
    <property type="component" value="Unassembled WGS sequence"/>
</dbReference>
<comment type="caution">
    <text evidence="1">The sequence shown here is derived from an EMBL/GenBank/DDBJ whole genome shotgun (WGS) entry which is preliminary data.</text>
</comment>
<dbReference type="OrthoDB" id="7553794at2759"/>
<protein>
    <submittedName>
        <fullName evidence="1">Uncharacterized protein</fullName>
    </submittedName>
</protein>